<protein>
    <submittedName>
        <fullName evidence="3">Kinetoplast DNA-associated protein</fullName>
    </submittedName>
</protein>
<organism evidence="3 4">
    <name type="scientific">Trypanosoma conorhini</name>
    <dbReference type="NCBI Taxonomy" id="83891"/>
    <lineage>
        <taxon>Eukaryota</taxon>
        <taxon>Discoba</taxon>
        <taxon>Euglenozoa</taxon>
        <taxon>Kinetoplastea</taxon>
        <taxon>Metakinetoplastina</taxon>
        <taxon>Trypanosomatida</taxon>
        <taxon>Trypanosomatidae</taxon>
        <taxon>Trypanosoma</taxon>
    </lineage>
</organism>
<sequence>EEAERKRVAEEEAERKRAAEEEAERKRAAEEEAERKRAAEEEAERKRAAEEEAERKRVAEEEAERKRAAEEEAERKRVEEETAREKAKVEVADAKLSGKKRQKLAKKKIERCRKQAATRRLNSAAAETVAAAAAAQGVVDVPLVSVHACGAAAANDASAAAPSQETLLADALTFPNGSVTVERFDDDELVARRRSADDAWDIGLRFDWTLKTLAIGSMPVFGCTDPRRLHPFVQRYQSRPVWFLEEVNGVKANNIREVMEALKKSLTARFVFRK</sequence>
<accession>A0A422PFN2</accession>
<evidence type="ECO:0000259" key="2">
    <source>
        <dbReference type="Pfam" id="PF24945"/>
    </source>
</evidence>
<dbReference type="EMBL" id="MKKU01000290">
    <property type="protein sequence ID" value="RNF16524.1"/>
    <property type="molecule type" value="Genomic_DNA"/>
</dbReference>
<reference evidence="3 4" key="1">
    <citation type="journal article" date="2018" name="BMC Genomics">
        <title>Genomic comparison of Trypanosoma conorhini and Trypanosoma rangeli to Trypanosoma cruzi strains of high and low virulence.</title>
        <authorList>
            <person name="Bradwell K.R."/>
            <person name="Koparde V.N."/>
            <person name="Matveyev A.V."/>
            <person name="Serrano M.G."/>
            <person name="Alves J.M."/>
            <person name="Parikh H."/>
            <person name="Huang B."/>
            <person name="Lee V."/>
            <person name="Espinosa-Alvarez O."/>
            <person name="Ortiz P.A."/>
            <person name="Costa-Martins A.G."/>
            <person name="Teixeira M.M."/>
            <person name="Buck G.A."/>
        </authorList>
    </citation>
    <scope>NUCLEOTIDE SEQUENCE [LARGE SCALE GENOMIC DNA]</scope>
    <source>
        <strain evidence="3 4">025E</strain>
    </source>
</reference>
<dbReference type="PANTHER" id="PTHR38758">
    <property type="entry name" value="PUTATIVE-RELATED"/>
    <property type="match status" value="1"/>
</dbReference>
<evidence type="ECO:0000256" key="1">
    <source>
        <dbReference type="SAM" id="MobiDB-lite"/>
    </source>
</evidence>
<feature type="domain" description="DUF7759" evidence="2">
    <location>
        <begin position="169"/>
        <end position="273"/>
    </location>
</feature>
<dbReference type="OrthoDB" id="273923at2759"/>
<comment type="caution">
    <text evidence="3">The sequence shown here is derived from an EMBL/GenBank/DDBJ whole genome shotgun (WGS) entry which is preliminary data.</text>
</comment>
<evidence type="ECO:0000313" key="3">
    <source>
        <dbReference type="EMBL" id="RNF16524.1"/>
    </source>
</evidence>
<feature type="non-terminal residue" evidence="3">
    <location>
        <position position="1"/>
    </location>
</feature>
<dbReference type="InterPro" id="IPR056661">
    <property type="entry name" value="DUF7759"/>
</dbReference>
<gene>
    <name evidence="3" type="ORF">Tco025E_05207</name>
</gene>
<dbReference type="GeneID" id="40318818"/>
<dbReference type="Proteomes" id="UP000284403">
    <property type="component" value="Unassembled WGS sequence"/>
</dbReference>
<name>A0A422PFN2_9TRYP</name>
<dbReference type="PANTHER" id="PTHR38758:SF1">
    <property type="entry name" value="PROTEIN, PUTATIVE-RELATED"/>
    <property type="match status" value="1"/>
</dbReference>
<dbReference type="Pfam" id="PF24945">
    <property type="entry name" value="DUF7759"/>
    <property type="match status" value="1"/>
</dbReference>
<keyword evidence="4" id="KW-1185">Reference proteome</keyword>
<dbReference type="RefSeq" id="XP_029227841.1">
    <property type="nucleotide sequence ID" value="XM_029372108.1"/>
</dbReference>
<proteinExistence type="predicted"/>
<feature type="region of interest" description="Disordered" evidence="1">
    <location>
        <begin position="1"/>
        <end position="88"/>
    </location>
</feature>
<evidence type="ECO:0000313" key="4">
    <source>
        <dbReference type="Proteomes" id="UP000284403"/>
    </source>
</evidence>
<dbReference type="AlphaFoldDB" id="A0A422PFN2"/>